<evidence type="ECO:0000256" key="2">
    <source>
        <dbReference type="SAM" id="SignalP"/>
    </source>
</evidence>
<sequence length="100" mass="11272">MPLSLSLSFCLCVFNCSFLSVTFCSVTTDFINFSLSITIKIFLYVFVHVNMRFTTAPVIQCPCARLQETLNTKFVLRVVSGHIFKSTELPIFTLTTSSRS</sequence>
<proteinExistence type="predicted"/>
<dbReference type="EMBL" id="HE573027">
    <property type="protein sequence ID" value="CCC53149.1"/>
    <property type="molecule type" value="Genomic_DNA"/>
</dbReference>
<feature type="transmembrane region" description="Helical" evidence="1">
    <location>
        <begin position="30"/>
        <end position="47"/>
    </location>
</feature>
<reference evidence="3" key="1">
    <citation type="journal article" date="2012" name="Proc. Natl. Acad. Sci. U.S.A.">
        <title>Antigenic diversity is generated by distinct evolutionary mechanisms in African trypanosome species.</title>
        <authorList>
            <person name="Jackson A.P."/>
            <person name="Berry A."/>
            <person name="Aslett M."/>
            <person name="Allison H.C."/>
            <person name="Burton P."/>
            <person name="Vavrova-Anderson J."/>
            <person name="Brown R."/>
            <person name="Browne H."/>
            <person name="Corton N."/>
            <person name="Hauser H."/>
            <person name="Gamble J."/>
            <person name="Gilderthorp R."/>
            <person name="Marcello L."/>
            <person name="McQuillan J."/>
            <person name="Otto T.D."/>
            <person name="Quail M.A."/>
            <person name="Sanders M.J."/>
            <person name="van Tonder A."/>
            <person name="Ginger M.L."/>
            <person name="Field M.C."/>
            <person name="Barry J.D."/>
            <person name="Hertz-Fowler C."/>
            <person name="Berriman M."/>
        </authorList>
    </citation>
    <scope>NUCLEOTIDE SEQUENCE</scope>
    <source>
        <strain evidence="3">Y486</strain>
    </source>
</reference>
<keyword evidence="1" id="KW-0812">Transmembrane</keyword>
<name>G0UBF4_TRYVY</name>
<feature type="signal peptide" evidence="2">
    <location>
        <begin position="1"/>
        <end position="24"/>
    </location>
</feature>
<keyword evidence="1" id="KW-0472">Membrane</keyword>
<keyword evidence="1" id="KW-1133">Transmembrane helix</keyword>
<accession>G0UBF4</accession>
<feature type="chain" id="PRO_5003409932" description="Secreted protein" evidence="2">
    <location>
        <begin position="25"/>
        <end position="100"/>
    </location>
</feature>
<evidence type="ECO:0000256" key="1">
    <source>
        <dbReference type="SAM" id="Phobius"/>
    </source>
</evidence>
<dbReference type="AlphaFoldDB" id="G0UBF4"/>
<dbReference type="VEuPathDB" id="TriTrypDB:TvY486_1106330"/>
<gene>
    <name evidence="3" type="ORF">TVY486_1106330</name>
</gene>
<keyword evidence="2" id="KW-0732">Signal</keyword>
<protein>
    <recommendedName>
        <fullName evidence="4">Secreted protein</fullName>
    </recommendedName>
</protein>
<organism evidence="3">
    <name type="scientific">Trypanosoma vivax (strain Y486)</name>
    <dbReference type="NCBI Taxonomy" id="1055687"/>
    <lineage>
        <taxon>Eukaryota</taxon>
        <taxon>Discoba</taxon>
        <taxon>Euglenozoa</taxon>
        <taxon>Kinetoplastea</taxon>
        <taxon>Metakinetoplastina</taxon>
        <taxon>Trypanosomatida</taxon>
        <taxon>Trypanosomatidae</taxon>
        <taxon>Trypanosoma</taxon>
        <taxon>Duttonella</taxon>
    </lineage>
</organism>
<evidence type="ECO:0000313" key="3">
    <source>
        <dbReference type="EMBL" id="CCC53149.1"/>
    </source>
</evidence>
<evidence type="ECO:0008006" key="4">
    <source>
        <dbReference type="Google" id="ProtNLM"/>
    </source>
</evidence>